<name>A0A3B0XA97_9ZZZZ</name>
<gene>
    <name evidence="1" type="ORF">MNBD_GAMMA08-812</name>
</gene>
<dbReference type="Gene3D" id="3.30.460.10">
    <property type="entry name" value="Beta Polymerase, domain 2"/>
    <property type="match status" value="1"/>
</dbReference>
<reference evidence="1" key="1">
    <citation type="submission" date="2018-06" db="EMBL/GenBank/DDBJ databases">
        <authorList>
            <person name="Zhirakovskaya E."/>
        </authorList>
    </citation>
    <scope>NUCLEOTIDE SEQUENCE</scope>
</reference>
<protein>
    <submittedName>
        <fullName evidence="1">Uncharacterized protein</fullName>
    </submittedName>
</protein>
<dbReference type="InterPro" id="IPR043519">
    <property type="entry name" value="NT_sf"/>
</dbReference>
<organism evidence="1">
    <name type="scientific">hydrothermal vent metagenome</name>
    <dbReference type="NCBI Taxonomy" id="652676"/>
    <lineage>
        <taxon>unclassified sequences</taxon>
        <taxon>metagenomes</taxon>
        <taxon>ecological metagenomes</taxon>
    </lineage>
</organism>
<dbReference type="SUPFAM" id="SSF81301">
    <property type="entry name" value="Nucleotidyltransferase"/>
    <property type="match status" value="1"/>
</dbReference>
<dbReference type="AlphaFoldDB" id="A0A3B0XA97"/>
<proteinExistence type="predicted"/>
<evidence type="ECO:0000313" key="1">
    <source>
        <dbReference type="EMBL" id="VAW61313.1"/>
    </source>
</evidence>
<sequence>MVVSMNITTLRRNRQYADILSIIHKFIPEAIIAGGAIRDLCHEKTVKDIDIYVPYDAPCKGSTYDIEETEFWEKIFILDFNEDYIENVNGEDSYEGKNHISTVFEIKADGVLYNIILVDKPPINYVMEYFDIGLCKAYFDGKRFHLSADFMHDSKNGTLTITANKNIKQCEFDHMYKWHIQKLQKKYPNFVIIVPQRFENMYKHFIENKMG</sequence>
<accession>A0A3B0XA97</accession>
<dbReference type="Pfam" id="PF26128">
    <property type="entry name" value="Gad2"/>
    <property type="match status" value="1"/>
</dbReference>
<dbReference type="EMBL" id="UOFH01000179">
    <property type="protein sequence ID" value="VAW61313.1"/>
    <property type="molecule type" value="Genomic_DNA"/>
</dbReference>